<feature type="chain" id="PRO_5040722299" description="Ubiquitin 3 binding protein But2 C-terminal domain-containing protein" evidence="1">
    <location>
        <begin position="20"/>
        <end position="211"/>
    </location>
</feature>
<dbReference type="EMBL" id="CAOQHR010000005">
    <property type="protein sequence ID" value="CAI6334332.1"/>
    <property type="molecule type" value="Genomic_DNA"/>
</dbReference>
<evidence type="ECO:0000313" key="3">
    <source>
        <dbReference type="Proteomes" id="UP001152607"/>
    </source>
</evidence>
<evidence type="ECO:0000313" key="2">
    <source>
        <dbReference type="EMBL" id="CAI6334332.1"/>
    </source>
</evidence>
<reference evidence="2" key="1">
    <citation type="submission" date="2023-01" db="EMBL/GenBank/DDBJ databases">
        <authorList>
            <person name="Van Ghelder C."/>
            <person name="Rancurel C."/>
        </authorList>
    </citation>
    <scope>NUCLEOTIDE SEQUENCE</scope>
    <source>
        <strain evidence="2">CNCM I-4278</strain>
    </source>
</reference>
<feature type="signal peptide" evidence="1">
    <location>
        <begin position="1"/>
        <end position="19"/>
    </location>
</feature>
<evidence type="ECO:0000256" key="1">
    <source>
        <dbReference type="SAM" id="SignalP"/>
    </source>
</evidence>
<keyword evidence="1" id="KW-0732">Signal</keyword>
<dbReference type="AlphaFoldDB" id="A0A9W4UG12"/>
<dbReference type="OrthoDB" id="5431298at2759"/>
<name>A0A9W4UG12_9PLEO</name>
<comment type="caution">
    <text evidence="2">The sequence shown here is derived from an EMBL/GenBank/DDBJ whole genome shotgun (WGS) entry which is preliminary data.</text>
</comment>
<organism evidence="2 3">
    <name type="scientific">Periconia digitata</name>
    <dbReference type="NCBI Taxonomy" id="1303443"/>
    <lineage>
        <taxon>Eukaryota</taxon>
        <taxon>Fungi</taxon>
        <taxon>Dikarya</taxon>
        <taxon>Ascomycota</taxon>
        <taxon>Pezizomycotina</taxon>
        <taxon>Dothideomycetes</taxon>
        <taxon>Pleosporomycetidae</taxon>
        <taxon>Pleosporales</taxon>
        <taxon>Massarineae</taxon>
        <taxon>Periconiaceae</taxon>
        <taxon>Periconia</taxon>
    </lineage>
</organism>
<proteinExistence type="predicted"/>
<dbReference type="Proteomes" id="UP001152607">
    <property type="component" value="Unassembled WGS sequence"/>
</dbReference>
<evidence type="ECO:0008006" key="4">
    <source>
        <dbReference type="Google" id="ProtNLM"/>
    </source>
</evidence>
<accession>A0A9W4UG12</accession>
<protein>
    <recommendedName>
        <fullName evidence="4">Ubiquitin 3 binding protein But2 C-terminal domain-containing protein</fullName>
    </recommendedName>
</protein>
<gene>
    <name evidence="2" type="ORF">PDIGIT_LOCUS7389</name>
</gene>
<sequence length="211" mass="22258">MQFSTIAASIAFAATAVNASPCVAPPPQPTPATPAPRPACPAVSFSDTLTGSVKAQVYDIIPSDPERASTPTNKLNVYNISNDVKQQAVVFRGLPETAYACRLSWNLKWPRQQFAATKNTAIKLYGLTEIPDTFSASSVTPLVNVTESAAVGALKLGAEEKQESIGEAAGFPPCATELAYLASLNTEAGGEGALSMLQDQDNGFSLYYNYC</sequence>
<keyword evidence="3" id="KW-1185">Reference proteome</keyword>